<dbReference type="GO" id="GO:0005524">
    <property type="term" value="F:ATP binding"/>
    <property type="evidence" value="ECO:0007669"/>
    <property type="project" value="UniProtKB-UniRule"/>
</dbReference>
<proteinExistence type="inferred from homology"/>
<dbReference type="InterPro" id="IPR001752">
    <property type="entry name" value="Kinesin_motor_dom"/>
</dbReference>
<dbReference type="SUPFAM" id="SSF52540">
    <property type="entry name" value="P-loop containing nucleoside triphosphate hydrolases"/>
    <property type="match status" value="1"/>
</dbReference>
<keyword evidence="7" id="KW-1185">Reference proteome</keyword>
<feature type="region of interest" description="Disordered" evidence="4">
    <location>
        <begin position="3115"/>
        <end position="3191"/>
    </location>
</feature>
<feature type="region of interest" description="Disordered" evidence="4">
    <location>
        <begin position="2097"/>
        <end position="2121"/>
    </location>
</feature>
<feature type="compositionally biased region" description="Acidic residues" evidence="4">
    <location>
        <begin position="2104"/>
        <end position="2114"/>
    </location>
</feature>
<dbReference type="GO" id="GO:0003777">
    <property type="term" value="F:microtubule motor activity"/>
    <property type="evidence" value="ECO:0007669"/>
    <property type="project" value="InterPro"/>
</dbReference>
<dbReference type="PROSITE" id="PS50067">
    <property type="entry name" value="KINESIN_MOTOR_2"/>
    <property type="match status" value="1"/>
</dbReference>
<dbReference type="PANTHER" id="PTHR24115">
    <property type="entry name" value="KINESIN-RELATED"/>
    <property type="match status" value="1"/>
</dbReference>
<feature type="region of interest" description="Disordered" evidence="4">
    <location>
        <begin position="2411"/>
        <end position="2430"/>
    </location>
</feature>
<keyword evidence="3" id="KW-0175">Coiled coil</keyword>
<feature type="binding site" evidence="2">
    <location>
        <begin position="220"/>
        <end position="227"/>
    </location>
    <ligand>
        <name>ATP</name>
        <dbReference type="ChEBI" id="CHEBI:30616"/>
    </ligand>
</feature>
<dbReference type="OrthoDB" id="3176171at2759"/>
<feature type="compositionally biased region" description="Low complexity" evidence="4">
    <location>
        <begin position="1"/>
        <end position="19"/>
    </location>
</feature>
<feature type="compositionally biased region" description="Basic and acidic residues" evidence="4">
    <location>
        <begin position="838"/>
        <end position="851"/>
    </location>
</feature>
<protein>
    <recommendedName>
        <fullName evidence="5">Kinesin motor domain-containing protein</fullName>
    </recommendedName>
</protein>
<dbReference type="Gene3D" id="3.40.850.10">
    <property type="entry name" value="Kinesin motor domain"/>
    <property type="match status" value="1"/>
</dbReference>
<feature type="compositionally biased region" description="Basic and acidic residues" evidence="4">
    <location>
        <begin position="102"/>
        <end position="125"/>
    </location>
</feature>
<dbReference type="GO" id="GO:0008017">
    <property type="term" value="F:microtubule binding"/>
    <property type="evidence" value="ECO:0007669"/>
    <property type="project" value="InterPro"/>
</dbReference>
<feature type="region of interest" description="Disordered" evidence="4">
    <location>
        <begin position="1554"/>
        <end position="1577"/>
    </location>
</feature>
<reference evidence="6 7" key="1">
    <citation type="journal article" date="2018" name="Cell">
        <title>The Chara Genome: Secondary Complexity and Implications for Plant Terrestrialization.</title>
        <authorList>
            <person name="Nishiyama T."/>
            <person name="Sakayama H."/>
            <person name="Vries J.D."/>
            <person name="Buschmann H."/>
            <person name="Saint-Marcoux D."/>
            <person name="Ullrich K.K."/>
            <person name="Haas F.B."/>
            <person name="Vanderstraeten L."/>
            <person name="Becker D."/>
            <person name="Lang D."/>
            <person name="Vosolsobe S."/>
            <person name="Rombauts S."/>
            <person name="Wilhelmsson P.K.I."/>
            <person name="Janitza P."/>
            <person name="Kern R."/>
            <person name="Heyl A."/>
            <person name="Rumpler F."/>
            <person name="Villalobos L.I.A.C."/>
            <person name="Clay J.M."/>
            <person name="Skokan R."/>
            <person name="Toyoda A."/>
            <person name="Suzuki Y."/>
            <person name="Kagoshima H."/>
            <person name="Schijlen E."/>
            <person name="Tajeshwar N."/>
            <person name="Catarino B."/>
            <person name="Hetherington A.J."/>
            <person name="Saltykova A."/>
            <person name="Bonnot C."/>
            <person name="Breuninger H."/>
            <person name="Symeonidi A."/>
            <person name="Radhakrishnan G.V."/>
            <person name="Van Nieuwerburgh F."/>
            <person name="Deforce D."/>
            <person name="Chang C."/>
            <person name="Karol K.G."/>
            <person name="Hedrich R."/>
            <person name="Ulvskov P."/>
            <person name="Glockner G."/>
            <person name="Delwiche C.F."/>
            <person name="Petrasek J."/>
            <person name="Van de Peer Y."/>
            <person name="Friml J."/>
            <person name="Beilby M."/>
            <person name="Dolan L."/>
            <person name="Kohara Y."/>
            <person name="Sugano S."/>
            <person name="Fujiyama A."/>
            <person name="Delaux P.-M."/>
            <person name="Quint M."/>
            <person name="TheiBen G."/>
            <person name="Hagemann M."/>
            <person name="Harholt J."/>
            <person name="Dunand C."/>
            <person name="Zachgo S."/>
            <person name="Langdale J."/>
            <person name="Maumus F."/>
            <person name="Straeten D.V.D."/>
            <person name="Gould S.B."/>
            <person name="Rensing S.A."/>
        </authorList>
    </citation>
    <scope>NUCLEOTIDE SEQUENCE [LARGE SCALE GENOMIC DNA]</scope>
    <source>
        <strain evidence="6 7">S276</strain>
    </source>
</reference>
<dbReference type="InterPro" id="IPR027417">
    <property type="entry name" value="P-loop_NTPase"/>
</dbReference>
<feature type="region of interest" description="Disordered" evidence="4">
    <location>
        <begin position="2503"/>
        <end position="2564"/>
    </location>
</feature>
<evidence type="ECO:0000313" key="6">
    <source>
        <dbReference type="EMBL" id="GBG72987.1"/>
    </source>
</evidence>
<dbReference type="PRINTS" id="PR00380">
    <property type="entry name" value="KINESINHEAVY"/>
</dbReference>
<comment type="caution">
    <text evidence="6">The sequence shown here is derived from an EMBL/GenBank/DDBJ whole genome shotgun (WGS) entry which is preliminary data.</text>
</comment>
<feature type="region of interest" description="Disordered" evidence="4">
    <location>
        <begin position="2257"/>
        <end position="2276"/>
    </location>
</feature>
<feature type="coiled-coil region" evidence="3">
    <location>
        <begin position="561"/>
        <end position="588"/>
    </location>
</feature>
<evidence type="ECO:0000256" key="2">
    <source>
        <dbReference type="PROSITE-ProRule" id="PRU00283"/>
    </source>
</evidence>
<dbReference type="Proteomes" id="UP000265515">
    <property type="component" value="Unassembled WGS sequence"/>
</dbReference>
<feature type="compositionally biased region" description="Basic and acidic residues" evidence="4">
    <location>
        <begin position="2257"/>
        <end position="2268"/>
    </location>
</feature>
<dbReference type="GO" id="GO:0005871">
    <property type="term" value="C:kinesin complex"/>
    <property type="evidence" value="ECO:0007669"/>
    <property type="project" value="TreeGrafter"/>
</dbReference>
<accession>A0A388KSG5</accession>
<evidence type="ECO:0000313" key="7">
    <source>
        <dbReference type="Proteomes" id="UP000265515"/>
    </source>
</evidence>
<feature type="compositionally biased region" description="Low complexity" evidence="4">
    <location>
        <begin position="783"/>
        <end position="797"/>
    </location>
</feature>
<dbReference type="OMA" id="GYGIHED"/>
<feature type="region of interest" description="Disordered" evidence="4">
    <location>
        <begin position="2683"/>
        <end position="2806"/>
    </location>
</feature>
<keyword evidence="2" id="KW-0547">Nucleotide-binding</keyword>
<feature type="compositionally biased region" description="Basic and acidic residues" evidence="4">
    <location>
        <begin position="2411"/>
        <end position="2421"/>
    </location>
</feature>
<feature type="compositionally biased region" description="Low complexity" evidence="4">
    <location>
        <begin position="63"/>
        <end position="74"/>
    </location>
</feature>
<dbReference type="SMART" id="SM00129">
    <property type="entry name" value="KISc"/>
    <property type="match status" value="1"/>
</dbReference>
<dbReference type="Gramene" id="GBG72987">
    <property type="protein sequence ID" value="GBG72987"/>
    <property type="gene ID" value="CBR_g12706"/>
</dbReference>
<evidence type="ECO:0000259" key="5">
    <source>
        <dbReference type="PROSITE" id="PS50067"/>
    </source>
</evidence>
<feature type="compositionally biased region" description="Polar residues" evidence="4">
    <location>
        <begin position="1567"/>
        <end position="1576"/>
    </location>
</feature>
<feature type="region of interest" description="Disordered" evidence="4">
    <location>
        <begin position="1"/>
        <end position="136"/>
    </location>
</feature>
<feature type="region of interest" description="Disordered" evidence="4">
    <location>
        <begin position="838"/>
        <end position="857"/>
    </location>
</feature>
<dbReference type="STRING" id="69332.A0A388KSG5"/>
<gene>
    <name evidence="6" type="ORF">CBR_g12706</name>
</gene>
<feature type="region of interest" description="Disordered" evidence="4">
    <location>
        <begin position="670"/>
        <end position="807"/>
    </location>
</feature>
<feature type="region of interest" description="Disordered" evidence="4">
    <location>
        <begin position="2165"/>
        <end position="2225"/>
    </location>
</feature>
<feature type="region of interest" description="Disordered" evidence="4">
    <location>
        <begin position="1846"/>
        <end position="1882"/>
    </location>
</feature>
<feature type="compositionally biased region" description="Basic and acidic residues" evidence="4">
    <location>
        <begin position="1871"/>
        <end position="1882"/>
    </location>
</feature>
<feature type="region of interest" description="Disordered" evidence="4">
    <location>
        <begin position="2282"/>
        <end position="2332"/>
    </location>
</feature>
<keyword evidence="2" id="KW-0067">ATP-binding</keyword>
<feature type="compositionally biased region" description="Basic and acidic residues" evidence="4">
    <location>
        <begin position="2180"/>
        <end position="2196"/>
    </location>
</feature>
<feature type="compositionally biased region" description="Acidic residues" evidence="4">
    <location>
        <begin position="2197"/>
        <end position="2211"/>
    </location>
</feature>
<dbReference type="InterPro" id="IPR027640">
    <property type="entry name" value="Kinesin-like_fam"/>
</dbReference>
<feature type="region of interest" description="Disordered" evidence="4">
    <location>
        <begin position="252"/>
        <end position="299"/>
    </location>
</feature>
<feature type="region of interest" description="Disordered" evidence="4">
    <location>
        <begin position="2883"/>
        <end position="2925"/>
    </location>
</feature>
<feature type="compositionally biased region" description="Basic and acidic residues" evidence="4">
    <location>
        <begin position="1313"/>
        <end position="1328"/>
    </location>
</feature>
<name>A0A388KSG5_CHABU</name>
<feature type="compositionally biased region" description="Basic and acidic residues" evidence="4">
    <location>
        <begin position="2903"/>
        <end position="2912"/>
    </location>
</feature>
<feature type="compositionally biased region" description="Polar residues" evidence="4">
    <location>
        <begin position="2739"/>
        <end position="2749"/>
    </location>
</feature>
<evidence type="ECO:0000256" key="4">
    <source>
        <dbReference type="SAM" id="MobiDB-lite"/>
    </source>
</evidence>
<evidence type="ECO:0000256" key="1">
    <source>
        <dbReference type="ARBA" id="ARBA00023175"/>
    </source>
</evidence>
<feature type="compositionally biased region" description="Gly residues" evidence="4">
    <location>
        <begin position="259"/>
        <end position="268"/>
    </location>
</feature>
<dbReference type="Pfam" id="PF00225">
    <property type="entry name" value="Kinesin"/>
    <property type="match status" value="1"/>
</dbReference>
<dbReference type="GO" id="GO:0005874">
    <property type="term" value="C:microtubule"/>
    <property type="evidence" value="ECO:0007669"/>
    <property type="project" value="TreeGrafter"/>
</dbReference>
<feature type="region of interest" description="Disordered" evidence="4">
    <location>
        <begin position="2233"/>
        <end position="2252"/>
    </location>
</feature>
<feature type="compositionally biased region" description="Basic and acidic residues" evidence="4">
    <location>
        <begin position="2282"/>
        <end position="2314"/>
    </location>
</feature>
<evidence type="ECO:0000256" key="3">
    <source>
        <dbReference type="SAM" id="Coils"/>
    </source>
</evidence>
<feature type="compositionally biased region" description="Basic and acidic residues" evidence="4">
    <location>
        <begin position="75"/>
        <end position="88"/>
    </location>
</feature>
<dbReference type="EMBL" id="BFEA01000175">
    <property type="protein sequence ID" value="GBG72987.1"/>
    <property type="molecule type" value="Genomic_DNA"/>
</dbReference>
<feature type="domain" description="Kinesin motor" evidence="5">
    <location>
        <begin position="144"/>
        <end position="511"/>
    </location>
</feature>
<feature type="compositionally biased region" description="Low complexity" evidence="4">
    <location>
        <begin position="710"/>
        <end position="724"/>
    </location>
</feature>
<comment type="similarity">
    <text evidence="2">Belongs to the TRAFAC class myosin-kinesin ATPase superfamily. Kinesin family.</text>
</comment>
<feature type="region of interest" description="Disordered" evidence="4">
    <location>
        <begin position="2063"/>
        <end position="2084"/>
    </location>
</feature>
<sequence length="3191" mass="336401">MTVGGVSCSSEGHSSSSASRLKMATGRGTASQLGKVVGSRPHHRSVGHVASDSNSSGRRTPPRSHTLSSSSVSRFGRDLPRTGGRHEGISCSLPSSPVGALQKEKSDSGIHHQHGAKENISRENLHPSSQDPLKDASDAAAIHPVEVVGRFRDDPLGDCAPSSVVLTPSRRNVRVDNKVYVLDGVSVSREESLEKFYQRYVQKRIEDVVEGGRCTVMMYGPTGSGKSYTTFAPGKGLAYQAVEQMMGCMTKPTSPLRLGEGGSSGGNDGMRRRSGGGGGVLSEVFAGGSNGGGPSPRAKRPLVVQATVLEIYNERVYDLLASTSAAGAAGQAIGNASIRGREGPGGEKIPRVEVRGGEAVGSLSISGSEPKNLMRAIERGIRRRVQACTELNHRSSRSHCMLILRIPEVGGKLTIVDMAGSESAERAGVTGEEVKQTGAINKGLRAWRRVVDAKVTGDAHVPYRDSKLTELLRESFEGEGRILMILCASPAASQVHETIGTLTYGAKAKRIIKPVIVERAEGGEAAKEMETLRACMEKNDSRLEMMKVSWERRDGEKDAQLREMKRKIDVLQRRLKDEEDKRVREVETIRAVYERARAEDHEMWALERRDLLTKVRDLEVALALESQRNALVQSEEVCERPLVEGKVVERSRRSREKGIEQPYDVACGGEDVLVGDEGADPVAGNAVELNRDDGMDDDDDDQCRNEDDNAAAGSNDVVSVAAAAGDDDDGNDDVDLYHNANDDDDDDDGNDDHKDGPLNDVVSAGAADYDDDDGDGNGDDNDSPALYPAASLAAPDDGPGDDMVDDKVDVSSTSAVGHFVNDGGTPAGTARIAIRESKVSDGELRDGDGDRSAVGNPGADVLVDASSTPAADCVVTDGRSGATVYYADVVGQSGDGDGRRESGNAKMVVDISSTRAEIICSVDDGGSVADTTANVVAVSSGDVAVRNAEDDDQLALVRNAEDDDQSALIGSTRAVVDMSSAPCNGPDDEAGGDASASAEDVVGYAVVTPAQNPEGKEDKFPISSGSEADSTGLCEELRRKLVLYDDVESSVGNDVSAHVSSSWSGNDDGSLEACSCFAVGEPTERTLTFGVLETHEVSIKPMPTAPNLEEMGSDPNVPICEVPVSHHLMGSSEEDGSCVAVVQVPVSHHLMGSSEEDGSCVAVVLDNQSVAAADRSCIAVVQNAVVGVGCADEKVEEMVPSADKVPEDPLGQQHALDSSGADRSCVVAVQENVGLAVVRGNPTVAVEEDGLERGAIETAAAENAADAPGDDVACTEAEADDQPFKTNQELFSCTCYDEGLERTSVDVAVEDGATDKDGTNLEGADKDPPSLLRGEADVDVLSPSSAAFESSAAVDSQTADDDEVRVAELSEEDSVPRVVTKLAACPRVLGDNESLVQATAVAEAAREVMEIAAFQENPVASTDREALPPITSTGASVLTTDTSALSSATGVTTQSVCMDIEKASASNDTDMAPSTRTQMSVSCRADVDTSMHTAADTSDVSMPSPSAAVRSPDVDCAHRTWGMRFPGAEMPSANNLVAVASSADTQMLSLSATSVQASDRPEVRSISPMQCATPPSSRDVEMLLESAKSRSGAAPYTGMPCCLLSNAPANDFGRQVNTEADVDVLSPSSAIRSASAMDCELGVSARFPTMELGGVECAVAMVDERQSAEILAETQTEAEDVEMISPSSAIRSVSVVDRELGVSVQSQSTEPGVDCASAKVDERHYAGILAETQPEAVPYDERGVEMLAPSLAIRSPSSAGICLASMAREDDRRVGEREAMKVLGTVVSKVDDDVAKIHVAEKLACVAQIVLLKESELAGEDGRISGEELALSPREETEVVGTMQGDAIAGKEGDGHSTTNVGGEGIESAAAEDHQPEEVEGKDKDMFRSCLTGGDDERSAAGSAECNCEMATSCVSANEERQVGMTAATSPLEPATQMNAPVRNVGVAAGVSSRHLSSAAVSEEVPLGAQAGLPAVQCDIAAEVERKRQAYLLALRKVGVSNGTMPTHSRKPSLVGDENLDGVQAEDEDDDLVSMQSPLTPVAGIVSNRSSSLVHNTRYDRLSEEMTDDDAEEGGRMSDGLSEEGRKRKVLLSPMMEYTPSDGPSEEYEYDGDDVGLSPMERDAHYSGLEDEDEVQLEVDQSQQVYFEPYRANHYPALSPITEVTEDFDDADANEDGEEVTGRLKESSSSEIAKRDEEEDDDQCLWDEVNLDDAQNSPVSPPATCLENASSAIALGTGHGPHPTGNSQEGIQVTYVETKEQGPHLNEGREEDEGSIQVSYVETKENGPELKEGREEDELKLRDSVEGEGGDAKEGSLQTGWSKKTLEGEEEQDTQVQMKSTDFLQSRESGIVCCAVAGNPTQSCVALLGVERTFAVDAAAVEINTEDVLDTNVQAEANDRSDCAASLTRVEETDVKADSPRQKNAAVSPLVAKAEDQVAEASPGLGSETRRRAILGNIFLMCGSRRELLVSVSRKKDDDSDSLSNQCCDQALPSDAEWCLDKGGKEKEEKEEKEEEKDEVALPDVKEEATAPDDGDKGEEKEQPVLSLAGGVAGGEGHLQQDPKFDHQVPLTNELVSLRSGRPSRGGAVWEDEDWLSSPTVGGGTAKRLDFSNVCSPASSYKSMEFSPLASYLTSLPFSSMLNKNQQLQSNSHSTELAFSAALSCSLAAARASADALVMTAEGEGAAPSAADPKDGPDASAPSDEPHQLPSDEVEAEDAHQFPCDDEVEAEDAHGEETMTLSSVLTSTDAVGAVEEERQGSDVPPRRLQSSTNGSVDSDDVVENSEAVQVGVVPEGEKSPDVRSSGSAVDVVVDKVVILVSGGGAETVEDVSCSGFLRKSISDPDLYSRMASRESEDTAVIGQADDVGIQVVVGGGGSPLAARLTQRDGGGLVRSASARTPQRRKEAEDVRAKRPASARAVLESPGGADSGVGLLRCRSARSVGEGADIRSRKSAINSLKDDHATDQSFSSNKKEDICTVYVKWEPIGKLLGKSTVRSSGGKAVTVLTVRKGNSLADLRVQIEKHVGETKRRFQFVTSGDGGVVERNHETVLKVGSLSECPNVRGSRLAILRIPASHAPTSVPGSSSAHVTDAQVKPDSPLRVLNCNSSQELSSEVDGGVGCSKDQGLKPAGSGNVERGASGLKGGLQSNRKGSAMGKQNVMSSRVIRRPLVRSGLSSPGKTDCNTPTREA</sequence>
<feature type="compositionally biased region" description="Acidic residues" evidence="4">
    <location>
        <begin position="725"/>
        <end position="734"/>
    </location>
</feature>
<keyword evidence="1 2" id="KW-0505">Motor protein</keyword>
<organism evidence="6 7">
    <name type="scientific">Chara braunii</name>
    <name type="common">Braun's stonewort</name>
    <dbReference type="NCBI Taxonomy" id="69332"/>
    <lineage>
        <taxon>Eukaryota</taxon>
        <taxon>Viridiplantae</taxon>
        <taxon>Streptophyta</taxon>
        <taxon>Charophyceae</taxon>
        <taxon>Charales</taxon>
        <taxon>Characeae</taxon>
        <taxon>Chara</taxon>
    </lineage>
</organism>
<dbReference type="PANTHER" id="PTHR24115:SF416">
    <property type="entry name" value="KINESIN-LIKE PROTEIN KIN-10A"/>
    <property type="match status" value="1"/>
</dbReference>
<dbReference type="GO" id="GO:0007018">
    <property type="term" value="P:microtubule-based movement"/>
    <property type="evidence" value="ECO:0007669"/>
    <property type="project" value="InterPro"/>
</dbReference>
<dbReference type="InterPro" id="IPR036961">
    <property type="entry name" value="Kinesin_motor_dom_sf"/>
</dbReference>
<feature type="compositionally biased region" description="Basic and acidic residues" evidence="4">
    <location>
        <begin position="2524"/>
        <end position="2543"/>
    </location>
</feature>
<feature type="compositionally biased region" description="Acidic residues" evidence="4">
    <location>
        <begin position="768"/>
        <end position="782"/>
    </location>
</feature>
<feature type="compositionally biased region" description="Polar residues" evidence="4">
    <location>
        <begin position="3175"/>
        <end position="3191"/>
    </location>
</feature>
<feature type="region of interest" description="Disordered" evidence="4">
    <location>
        <begin position="1312"/>
        <end position="1331"/>
    </location>
</feature>
<feature type="compositionally biased region" description="Acidic residues" evidence="4">
    <location>
        <begin position="2165"/>
        <end position="2179"/>
    </location>
</feature>
<dbReference type="GO" id="GO:0016887">
    <property type="term" value="F:ATP hydrolysis activity"/>
    <property type="evidence" value="ECO:0007669"/>
    <property type="project" value="TreeGrafter"/>
</dbReference>